<keyword evidence="2" id="KW-0863">Zinc-finger</keyword>
<dbReference type="InterPro" id="IPR003656">
    <property type="entry name" value="Znf_BED"/>
</dbReference>
<keyword evidence="6" id="KW-1185">Reference proteome</keyword>
<reference evidence="5" key="2">
    <citation type="submission" date="2025-08" db="UniProtKB">
        <authorList>
            <consortium name="Ensembl"/>
        </authorList>
    </citation>
    <scope>IDENTIFICATION</scope>
</reference>
<keyword evidence="1" id="KW-0479">Metal-binding</keyword>
<evidence type="ECO:0000313" key="6">
    <source>
        <dbReference type="Proteomes" id="UP000694548"/>
    </source>
</evidence>
<dbReference type="GO" id="GO:0008270">
    <property type="term" value="F:zinc ion binding"/>
    <property type="evidence" value="ECO:0007669"/>
    <property type="project" value="UniProtKB-KW"/>
</dbReference>
<evidence type="ECO:0000256" key="2">
    <source>
        <dbReference type="ARBA" id="ARBA00022771"/>
    </source>
</evidence>
<sequence>MDESSEGGELQVRQEVEKQLLLLLQQLRGAADSVPHVALLASGGGQRAAVGLVGTLHQMKEDHLLDTLLYIGGVSGSTWAAEITHKNKTLHPRYHPQRQGHRWQRIASSIRCVAQLFQKPPPLPPAVVRRPVESRQVFVRGTWQKQRDPKKVKTSEVWEHFQLNQAKTCNVCRSDLAWHGSTTVMMQRLKRKHVRIISEEGESSVSG</sequence>
<feature type="domain" description="BED-type" evidence="4">
    <location>
        <begin position="155"/>
        <end position="193"/>
    </location>
</feature>
<dbReference type="Pfam" id="PF02892">
    <property type="entry name" value="zf-BED"/>
    <property type="match status" value="1"/>
</dbReference>
<dbReference type="Proteomes" id="UP000694548">
    <property type="component" value="Chromosome sgr16"/>
</dbReference>
<evidence type="ECO:0000313" key="5">
    <source>
        <dbReference type="Ensembl" id="ENSNFUP00015020988.1"/>
    </source>
</evidence>
<dbReference type="GO" id="GO:0003677">
    <property type="term" value="F:DNA binding"/>
    <property type="evidence" value="ECO:0007669"/>
    <property type="project" value="InterPro"/>
</dbReference>
<dbReference type="InterPro" id="IPR016035">
    <property type="entry name" value="Acyl_Trfase/lysoPLipase"/>
</dbReference>
<name>A0A8C6LH62_NOTFU</name>
<dbReference type="GO" id="GO:0005635">
    <property type="term" value="C:nuclear envelope"/>
    <property type="evidence" value="ECO:0007669"/>
    <property type="project" value="TreeGrafter"/>
</dbReference>
<organism evidence="5 6">
    <name type="scientific">Nothobranchius furzeri</name>
    <name type="common">Turquoise killifish</name>
    <dbReference type="NCBI Taxonomy" id="105023"/>
    <lineage>
        <taxon>Eukaryota</taxon>
        <taxon>Metazoa</taxon>
        <taxon>Chordata</taxon>
        <taxon>Craniata</taxon>
        <taxon>Vertebrata</taxon>
        <taxon>Euteleostomi</taxon>
        <taxon>Actinopterygii</taxon>
        <taxon>Neopterygii</taxon>
        <taxon>Teleostei</taxon>
        <taxon>Neoteleostei</taxon>
        <taxon>Acanthomorphata</taxon>
        <taxon>Ovalentaria</taxon>
        <taxon>Atherinomorphae</taxon>
        <taxon>Cyprinodontiformes</taxon>
        <taxon>Nothobranchiidae</taxon>
        <taxon>Nothobranchius</taxon>
    </lineage>
</organism>
<dbReference type="PANTHER" id="PTHR10728">
    <property type="entry name" value="CYTOSOLIC PHOSPHOLIPASE A2"/>
    <property type="match status" value="1"/>
</dbReference>
<dbReference type="AlphaFoldDB" id="A0A8C6LH62"/>
<dbReference type="GO" id="GO:0047498">
    <property type="term" value="F:calcium-dependent phospholipase A2 activity"/>
    <property type="evidence" value="ECO:0007669"/>
    <property type="project" value="TreeGrafter"/>
</dbReference>
<dbReference type="PANTHER" id="PTHR10728:SF39">
    <property type="entry name" value="CYTOSOLIC PHOSPHOLIPASE A2 GAMMA"/>
    <property type="match status" value="1"/>
</dbReference>
<dbReference type="GO" id="GO:0005654">
    <property type="term" value="C:nucleoplasm"/>
    <property type="evidence" value="ECO:0007669"/>
    <property type="project" value="TreeGrafter"/>
</dbReference>
<keyword evidence="3" id="KW-0862">Zinc</keyword>
<reference evidence="5" key="1">
    <citation type="submission" date="2014-08" db="EMBL/GenBank/DDBJ databases">
        <authorList>
            <person name="Senf B."/>
            <person name="Petzold A."/>
            <person name="Downie B.R."/>
            <person name="Koch P."/>
            <person name="Platzer M."/>
        </authorList>
    </citation>
    <scope>NUCLEOTIDE SEQUENCE [LARGE SCALE GENOMIC DNA]</scope>
    <source>
        <strain evidence="5">GRZ</strain>
    </source>
</reference>
<evidence type="ECO:0000256" key="3">
    <source>
        <dbReference type="ARBA" id="ARBA00022833"/>
    </source>
</evidence>
<accession>A0A8C6LH62</accession>
<dbReference type="GO" id="GO:0046475">
    <property type="term" value="P:glycerophospholipid catabolic process"/>
    <property type="evidence" value="ECO:0007669"/>
    <property type="project" value="TreeGrafter"/>
</dbReference>
<dbReference type="Ensembl" id="ENSNFUT00015021982.1">
    <property type="protein sequence ID" value="ENSNFUP00015020988.1"/>
    <property type="gene ID" value="ENSNFUG00015010158.1"/>
</dbReference>
<dbReference type="GO" id="GO:0005509">
    <property type="term" value="F:calcium ion binding"/>
    <property type="evidence" value="ECO:0007669"/>
    <property type="project" value="TreeGrafter"/>
</dbReference>
<proteinExistence type="predicted"/>
<dbReference type="SUPFAM" id="SSF52151">
    <property type="entry name" value="FabD/lysophospholipase-like"/>
    <property type="match status" value="1"/>
</dbReference>
<evidence type="ECO:0000256" key="1">
    <source>
        <dbReference type="ARBA" id="ARBA00022723"/>
    </source>
</evidence>
<dbReference type="GO" id="GO:0005544">
    <property type="term" value="F:calcium-dependent phospholipid binding"/>
    <property type="evidence" value="ECO:0007669"/>
    <property type="project" value="TreeGrafter"/>
</dbReference>
<evidence type="ECO:0000259" key="4">
    <source>
        <dbReference type="Pfam" id="PF02892"/>
    </source>
</evidence>
<dbReference type="Gene3D" id="3.40.1090.10">
    <property type="entry name" value="Cytosolic phospholipase A2 catalytic domain"/>
    <property type="match status" value="1"/>
</dbReference>
<reference evidence="5" key="3">
    <citation type="submission" date="2025-09" db="UniProtKB">
        <authorList>
            <consortium name="Ensembl"/>
        </authorList>
    </citation>
    <scope>IDENTIFICATION</scope>
</reference>
<protein>
    <recommendedName>
        <fullName evidence="4">BED-type domain-containing protein</fullName>
    </recommendedName>
</protein>
<dbReference type="GeneTree" id="ENSGT01030000234606"/>
<dbReference type="GO" id="GO:0005829">
    <property type="term" value="C:cytosol"/>
    <property type="evidence" value="ECO:0007669"/>
    <property type="project" value="TreeGrafter"/>
</dbReference>